<evidence type="ECO:0000256" key="1">
    <source>
        <dbReference type="ARBA" id="ARBA00004123"/>
    </source>
</evidence>
<keyword evidence="7" id="KW-0804">Transcription</keyword>
<dbReference type="InterPro" id="IPR012337">
    <property type="entry name" value="RNaseH-like_sf"/>
</dbReference>
<evidence type="ECO:0000256" key="5">
    <source>
        <dbReference type="ARBA" id="ARBA00023015"/>
    </source>
</evidence>
<evidence type="ECO:0000256" key="4">
    <source>
        <dbReference type="ARBA" id="ARBA00022833"/>
    </source>
</evidence>
<evidence type="ECO:0000313" key="12">
    <source>
        <dbReference type="EMBL" id="KAJ8969493.1"/>
    </source>
</evidence>
<sequence>MVKSKTEIWHYYEESLNENKKTSCVKCKFCKNKYAKNATRMRSHLLHCIHVPDAVKSKFRQYNVESTPRVLLHSQLRNEIDTSTVKNDSAISDRGGLFKTPKFYTTTTKSHSSSIMAFFFDGMKEDEHTELKVLFARAIYASCTPFSIVENNEWQTFFKKLRPSFVLPTTYLLANRLLNDEYDRVQVQVEEKLRQSENLSLQCDGWSNLRNESVINFIITTPDPLFVKTVLTKTERHTGDYLESIITDVLEAYGPEKFMAIVTDNASNMKKGTKQCTAKYPHLISYGCLAHTLHLLCHDVLKLESVRRQLSIIKNIVMTIRASHLLCAKFTEIKKEVKVMISLSLPAKTRWGSHVKCLKDFIKCKFVLQRLSICEDPLIQEKLRSVKLSILDEEFWSNTDTLTNILKPITQAIINLEGDRPTIYSVCQTFKGIEKSFSSNLEFTNLTEIEKEQVKQFFQERKEYAIQPIHLAADLLNPRLMGSNLLPNQRISAMKFISDLAKKMNLTSTGSAMTAMTDLGNYLAKAGFFSESFLWDVLDETNVVTWWKGFCGHTFLAKIAVRILTMPCTSAATERSFSSQSNIHTNKRNKLTAERAAKLNYVQHNIKLLRLSRNAAVPLKNKELHEAATETEQSVEENLTVPFSSVDDEIPSPDHKKLTQKKQTYKTCKSKDKIFQKTPIQKM</sequence>
<evidence type="ECO:0000256" key="3">
    <source>
        <dbReference type="ARBA" id="ARBA00022771"/>
    </source>
</evidence>
<dbReference type="PANTHER" id="PTHR46481">
    <property type="entry name" value="ZINC FINGER BED DOMAIN-CONTAINING PROTEIN 4"/>
    <property type="match status" value="1"/>
</dbReference>
<dbReference type="PANTHER" id="PTHR46481:SF10">
    <property type="entry name" value="ZINC FINGER BED DOMAIN-CONTAINING PROTEIN 39"/>
    <property type="match status" value="1"/>
</dbReference>
<dbReference type="AlphaFoldDB" id="A0AAV8ZS62"/>
<keyword evidence="13" id="KW-1185">Reference proteome</keyword>
<keyword evidence="3 9" id="KW-0863">Zinc-finger</keyword>
<evidence type="ECO:0000256" key="9">
    <source>
        <dbReference type="PROSITE-ProRule" id="PRU00027"/>
    </source>
</evidence>
<keyword evidence="5" id="KW-0805">Transcription regulation</keyword>
<dbReference type="PROSITE" id="PS50808">
    <property type="entry name" value="ZF_BED"/>
    <property type="match status" value="1"/>
</dbReference>
<dbReference type="EMBL" id="JANEYF010000526">
    <property type="protein sequence ID" value="KAJ8969493.1"/>
    <property type="molecule type" value="Genomic_DNA"/>
</dbReference>
<proteinExistence type="predicted"/>
<dbReference type="InterPro" id="IPR052035">
    <property type="entry name" value="ZnF_BED_domain_contain"/>
</dbReference>
<evidence type="ECO:0000256" key="7">
    <source>
        <dbReference type="ARBA" id="ARBA00023163"/>
    </source>
</evidence>
<keyword evidence="2" id="KW-0479">Metal-binding</keyword>
<dbReference type="GO" id="GO:0003677">
    <property type="term" value="F:DNA binding"/>
    <property type="evidence" value="ECO:0007669"/>
    <property type="project" value="UniProtKB-KW"/>
</dbReference>
<accession>A0AAV8ZS62</accession>
<protein>
    <recommendedName>
        <fullName evidence="11">BED-type domain-containing protein</fullName>
    </recommendedName>
</protein>
<dbReference type="Pfam" id="PF04937">
    <property type="entry name" value="DUF659"/>
    <property type="match status" value="1"/>
</dbReference>
<evidence type="ECO:0000256" key="6">
    <source>
        <dbReference type="ARBA" id="ARBA00023125"/>
    </source>
</evidence>
<dbReference type="Proteomes" id="UP001162156">
    <property type="component" value="Unassembled WGS sequence"/>
</dbReference>
<evidence type="ECO:0000313" key="13">
    <source>
        <dbReference type="Proteomes" id="UP001162156"/>
    </source>
</evidence>
<feature type="domain" description="BED-type" evidence="11">
    <location>
        <begin position="3"/>
        <end position="57"/>
    </location>
</feature>
<evidence type="ECO:0000256" key="2">
    <source>
        <dbReference type="ARBA" id="ARBA00022723"/>
    </source>
</evidence>
<dbReference type="SUPFAM" id="SSF140996">
    <property type="entry name" value="Hermes dimerisation domain"/>
    <property type="match status" value="1"/>
</dbReference>
<comment type="subcellular location">
    <subcellularLocation>
        <location evidence="1">Nucleus</location>
    </subcellularLocation>
</comment>
<dbReference type="InterPro" id="IPR008906">
    <property type="entry name" value="HATC_C_dom"/>
</dbReference>
<dbReference type="InterPro" id="IPR003656">
    <property type="entry name" value="Znf_BED"/>
</dbReference>
<reference evidence="12" key="1">
    <citation type="journal article" date="2023" name="Insect Mol. Biol.">
        <title>Genome sequencing provides insights into the evolution of gene families encoding plant cell wall-degrading enzymes in longhorned beetles.</title>
        <authorList>
            <person name="Shin N.R."/>
            <person name="Okamura Y."/>
            <person name="Kirsch R."/>
            <person name="Pauchet Y."/>
        </authorList>
    </citation>
    <scope>NUCLEOTIDE SEQUENCE</scope>
    <source>
        <strain evidence="12">RBIC_L_NR</strain>
    </source>
</reference>
<organism evidence="12 13">
    <name type="scientific">Rhamnusium bicolor</name>
    <dbReference type="NCBI Taxonomy" id="1586634"/>
    <lineage>
        <taxon>Eukaryota</taxon>
        <taxon>Metazoa</taxon>
        <taxon>Ecdysozoa</taxon>
        <taxon>Arthropoda</taxon>
        <taxon>Hexapoda</taxon>
        <taxon>Insecta</taxon>
        <taxon>Pterygota</taxon>
        <taxon>Neoptera</taxon>
        <taxon>Endopterygota</taxon>
        <taxon>Coleoptera</taxon>
        <taxon>Polyphaga</taxon>
        <taxon>Cucujiformia</taxon>
        <taxon>Chrysomeloidea</taxon>
        <taxon>Cerambycidae</taxon>
        <taxon>Lepturinae</taxon>
        <taxon>Rhagiini</taxon>
        <taxon>Rhamnusium</taxon>
    </lineage>
</organism>
<dbReference type="InterPro" id="IPR007021">
    <property type="entry name" value="DUF659"/>
</dbReference>
<keyword evidence="8" id="KW-0539">Nucleus</keyword>
<evidence type="ECO:0000259" key="11">
    <source>
        <dbReference type="PROSITE" id="PS50808"/>
    </source>
</evidence>
<comment type="caution">
    <text evidence="12">The sequence shown here is derived from an EMBL/GenBank/DDBJ whole genome shotgun (WGS) entry which is preliminary data.</text>
</comment>
<feature type="region of interest" description="Disordered" evidence="10">
    <location>
        <begin position="644"/>
        <end position="663"/>
    </location>
</feature>
<gene>
    <name evidence="12" type="ORF">NQ314_001718</name>
</gene>
<evidence type="ECO:0000256" key="8">
    <source>
        <dbReference type="ARBA" id="ARBA00023242"/>
    </source>
</evidence>
<keyword evidence="4" id="KW-0862">Zinc</keyword>
<evidence type="ECO:0000256" key="10">
    <source>
        <dbReference type="SAM" id="MobiDB-lite"/>
    </source>
</evidence>
<dbReference type="GO" id="GO:0005634">
    <property type="term" value="C:nucleus"/>
    <property type="evidence" value="ECO:0007669"/>
    <property type="project" value="UniProtKB-SubCell"/>
</dbReference>
<name>A0AAV8ZS62_9CUCU</name>
<keyword evidence="6" id="KW-0238">DNA-binding</keyword>
<dbReference type="SUPFAM" id="SSF53098">
    <property type="entry name" value="Ribonuclease H-like"/>
    <property type="match status" value="1"/>
</dbReference>
<dbReference type="GO" id="GO:0046983">
    <property type="term" value="F:protein dimerization activity"/>
    <property type="evidence" value="ECO:0007669"/>
    <property type="project" value="InterPro"/>
</dbReference>
<dbReference type="GO" id="GO:0008270">
    <property type="term" value="F:zinc ion binding"/>
    <property type="evidence" value="ECO:0007669"/>
    <property type="project" value="UniProtKB-KW"/>
</dbReference>
<dbReference type="Pfam" id="PF05699">
    <property type="entry name" value="Dimer_Tnp_hAT"/>
    <property type="match status" value="1"/>
</dbReference>